<keyword evidence="4" id="KW-0899">Viral immunoevasion</keyword>
<keyword evidence="2" id="KW-0945">Host-virus interaction</keyword>
<accession>A0A894J602</accession>
<dbReference type="EMBL" id="MT757161">
    <property type="protein sequence ID" value="QRV07417.1"/>
    <property type="molecule type" value="Genomic_RNA"/>
</dbReference>
<dbReference type="InterPro" id="IPR006755">
    <property type="entry name" value="Virus_P0"/>
</dbReference>
<evidence type="ECO:0000313" key="6">
    <source>
        <dbReference type="Proteomes" id="UP001265101"/>
    </source>
</evidence>
<dbReference type="GO" id="GO:0016032">
    <property type="term" value="P:viral process"/>
    <property type="evidence" value="ECO:0007669"/>
    <property type="project" value="InterPro"/>
</dbReference>
<dbReference type="Proteomes" id="UP001265101">
    <property type="component" value="Segment"/>
</dbReference>
<evidence type="ECO:0000256" key="1">
    <source>
        <dbReference type="ARBA" id="ARBA00022463"/>
    </source>
</evidence>
<evidence type="ECO:0000313" key="5">
    <source>
        <dbReference type="EMBL" id="QRV07417.1"/>
    </source>
</evidence>
<name>A0A894J602_9VIRU</name>
<dbReference type="GO" id="GO:0052170">
    <property type="term" value="P:symbiont-mediated suppression of host innate immune response"/>
    <property type="evidence" value="ECO:0007669"/>
    <property type="project" value="UniProtKB-KW"/>
</dbReference>
<reference evidence="5" key="1">
    <citation type="submission" date="2020-07" db="EMBL/GenBank/DDBJ databases">
        <title>Complete genome sequence of artemisia virus B, a new polerovirus infecting Artemisia princeps in South Korea.</title>
        <authorList>
            <person name="Igori D."/>
            <person name="Jae Sun M."/>
        </authorList>
    </citation>
    <scope>NUCLEOTIDE SEQUENCE</scope>
    <source>
        <strain evidence="5">SK</strain>
    </source>
</reference>
<evidence type="ECO:0000256" key="2">
    <source>
        <dbReference type="ARBA" id="ARBA00022581"/>
    </source>
</evidence>
<keyword evidence="6" id="KW-1185">Reference proteome</keyword>
<protein>
    <submittedName>
        <fullName evidence="5">ORF0</fullName>
    </submittedName>
</protein>
<keyword evidence="3" id="KW-1090">Inhibition of host innate immune response by virus</keyword>
<dbReference type="Pfam" id="PF04662">
    <property type="entry name" value="Luteo_PO"/>
    <property type="match status" value="1"/>
</dbReference>
<organism evidence="5 6">
    <name type="scientific">Artemisia virus B</name>
    <dbReference type="NCBI Taxonomy" id="2812730"/>
    <lineage>
        <taxon>Viruses</taxon>
        <taxon>Riboviria</taxon>
        <taxon>Orthornavirae</taxon>
        <taxon>Pisuviricota</taxon>
        <taxon>Pisoniviricetes</taxon>
        <taxon>Sobelivirales</taxon>
        <taxon>Solemoviridae</taxon>
        <taxon>Polerovirus</taxon>
        <taxon>Polerovirus ARTVB</taxon>
    </lineage>
</organism>
<sequence>MFAVTIIGQALLRSIDEDFEILDELEPFSNLFVAFPTYDNSFPGSSHDTAESQYFRNFCYSFFHFLPFIFTPGATLTGSVITAPRNMLRAYLRWSLSLGFYPKLYPNAETFSVDLQYGSDRKAYKDELVRDITSRYGETFSRNADHVANVDNRANLWRIGAVIQREIQRETRHIRRRLSVDDCASMGKLILMASQSYVVFPGFLYDSYMRSNFANCIHRVALQGGCVDVWEFTILADLVPYEVFLQDTFLQETLSQ</sequence>
<evidence type="ECO:0000256" key="3">
    <source>
        <dbReference type="ARBA" id="ARBA00022632"/>
    </source>
</evidence>
<evidence type="ECO:0000256" key="4">
    <source>
        <dbReference type="ARBA" id="ARBA00023280"/>
    </source>
</evidence>
<keyword evidence="1" id="KW-0941">Suppressor of RNA silencing</keyword>
<proteinExistence type="predicted"/>